<feature type="compositionally biased region" description="Acidic residues" evidence="1">
    <location>
        <begin position="413"/>
        <end position="434"/>
    </location>
</feature>
<dbReference type="InterPro" id="IPR036887">
    <property type="entry name" value="HTH_APSES_sf"/>
</dbReference>
<dbReference type="GO" id="GO:0030907">
    <property type="term" value="C:MBF transcription complex"/>
    <property type="evidence" value="ECO:0007669"/>
    <property type="project" value="TreeGrafter"/>
</dbReference>
<protein>
    <recommendedName>
        <fullName evidence="2">HTH APSES-type domain-containing protein</fullName>
    </recommendedName>
</protein>
<evidence type="ECO:0000259" key="2">
    <source>
        <dbReference type="PROSITE" id="PS51299"/>
    </source>
</evidence>
<comment type="caution">
    <text evidence="3">The sequence shown here is derived from an EMBL/GenBank/DDBJ whole genome shotgun (WGS) entry which is preliminary data.</text>
</comment>
<feature type="region of interest" description="Disordered" evidence="1">
    <location>
        <begin position="386"/>
        <end position="471"/>
    </location>
</feature>
<evidence type="ECO:0000256" key="1">
    <source>
        <dbReference type="SAM" id="MobiDB-lite"/>
    </source>
</evidence>
<feature type="region of interest" description="Disordered" evidence="1">
    <location>
        <begin position="331"/>
        <end position="353"/>
    </location>
</feature>
<dbReference type="PANTHER" id="PTHR43828:SF5">
    <property type="entry name" value="TRANSCRIPTIONAL REPRESSOR XBP1"/>
    <property type="match status" value="1"/>
</dbReference>
<dbReference type="SUPFAM" id="SSF54616">
    <property type="entry name" value="DNA-binding domain of Mlu1-box binding protein MBP1"/>
    <property type="match status" value="1"/>
</dbReference>
<feature type="compositionally biased region" description="Basic and acidic residues" evidence="1">
    <location>
        <begin position="435"/>
        <end position="452"/>
    </location>
</feature>
<name>A0AAD6HRN2_9EURO</name>
<dbReference type="GO" id="GO:0003677">
    <property type="term" value="F:DNA binding"/>
    <property type="evidence" value="ECO:0007669"/>
    <property type="project" value="InterPro"/>
</dbReference>
<reference evidence="3" key="2">
    <citation type="submission" date="2023-01" db="EMBL/GenBank/DDBJ databases">
        <authorList>
            <person name="Petersen C."/>
        </authorList>
    </citation>
    <scope>NUCLEOTIDE SEQUENCE</scope>
    <source>
        <strain evidence="3">IBT 17514</strain>
    </source>
</reference>
<accession>A0AAD6HRN2</accession>
<feature type="compositionally biased region" description="Polar residues" evidence="1">
    <location>
        <begin position="342"/>
        <end position="353"/>
    </location>
</feature>
<evidence type="ECO:0000313" key="4">
    <source>
        <dbReference type="Proteomes" id="UP001215712"/>
    </source>
</evidence>
<proteinExistence type="predicted"/>
<dbReference type="AlphaFoldDB" id="A0AAD6HRN2"/>
<organism evidence="3 4">
    <name type="scientific">Penicillium malachiteum</name>
    <dbReference type="NCBI Taxonomy" id="1324776"/>
    <lineage>
        <taxon>Eukaryota</taxon>
        <taxon>Fungi</taxon>
        <taxon>Dikarya</taxon>
        <taxon>Ascomycota</taxon>
        <taxon>Pezizomycotina</taxon>
        <taxon>Eurotiomycetes</taxon>
        <taxon>Eurotiomycetidae</taxon>
        <taxon>Eurotiales</taxon>
        <taxon>Aspergillaceae</taxon>
        <taxon>Penicillium</taxon>
    </lineage>
</organism>
<dbReference type="Gene3D" id="3.10.260.10">
    <property type="entry name" value="Transcription regulator HTH, APSES-type DNA-binding domain"/>
    <property type="match status" value="1"/>
</dbReference>
<dbReference type="PROSITE" id="PS51299">
    <property type="entry name" value="HTH_APSES"/>
    <property type="match status" value="1"/>
</dbReference>
<dbReference type="GO" id="GO:0033309">
    <property type="term" value="C:SBF transcription complex"/>
    <property type="evidence" value="ECO:0007669"/>
    <property type="project" value="TreeGrafter"/>
</dbReference>
<keyword evidence="4" id="KW-1185">Reference proteome</keyword>
<dbReference type="InterPro" id="IPR003163">
    <property type="entry name" value="Tscrpt_reg_HTH_APSES-type"/>
</dbReference>
<dbReference type="PANTHER" id="PTHR43828">
    <property type="entry name" value="ASPARAGINASE"/>
    <property type="match status" value="1"/>
</dbReference>
<feature type="region of interest" description="Disordered" evidence="1">
    <location>
        <begin position="1"/>
        <end position="23"/>
    </location>
</feature>
<reference evidence="3" key="1">
    <citation type="journal article" date="2023" name="IMA Fungus">
        <title>Comparative genomic study of the Penicillium genus elucidates a diverse pangenome and 15 lateral gene transfer events.</title>
        <authorList>
            <person name="Petersen C."/>
            <person name="Sorensen T."/>
            <person name="Nielsen M.R."/>
            <person name="Sondergaard T.E."/>
            <person name="Sorensen J.L."/>
            <person name="Fitzpatrick D.A."/>
            <person name="Frisvad J.C."/>
            <person name="Nielsen K.L."/>
        </authorList>
    </citation>
    <scope>NUCLEOTIDE SEQUENCE</scope>
    <source>
        <strain evidence="3">IBT 17514</strain>
    </source>
</reference>
<dbReference type="Proteomes" id="UP001215712">
    <property type="component" value="Unassembled WGS sequence"/>
</dbReference>
<gene>
    <name evidence="3" type="ORF">N7493_002323</name>
</gene>
<sequence>MAAIRDLLNPLPEEDPQPRLPERRRRVIVPALQTSLKRTGKNGAMAKDAPLFREGGTRGEVRYPPNEDRTPELARIHREWRIFPPENIDHYPRNIPYQSDKKTFQERTGRDYFNVFQYTFKVPGDDTEWMIMWDYNIGLVRTTHLFKCIGHTKTAPGRVIANSAGLRDICHSITGGSLAAQGYWMPYEVARAVALTFCWKIRYALTPVFGNDFPNQCIEPYNGSPASLSSIIVDPTIIRRAAEMSALYRLYELQEGNGNIPPIQNYHTVTTNPRTAIASGARSGTQVSEGNVAGLHQAVSAREREESRPRRRRLTKVARCSYAQSLSSAVASEDEGIISHHGSPTSPKGNTFTAVNRPRVQQNTSQPSQLTGHPGSLVERSRLRRLADPPSDNDSLGSIPSVLSALASPGSSSDDETALETDDEYMEDDGDDDSEPVRGRTLRRDKGEGDQGKKRKKKRATMGPSGLSQYESEVQAAEALVELNRQIDGECDAIVLSPRETERVRPFGWRFKLEQASFKRRHST</sequence>
<feature type="domain" description="HTH APSES-type" evidence="2">
    <location>
        <begin position="102"/>
        <end position="220"/>
    </location>
</feature>
<dbReference type="GO" id="GO:0000981">
    <property type="term" value="F:DNA-binding transcription factor activity, RNA polymerase II-specific"/>
    <property type="evidence" value="ECO:0007669"/>
    <property type="project" value="UniProtKB-ARBA"/>
</dbReference>
<evidence type="ECO:0000313" key="3">
    <source>
        <dbReference type="EMBL" id="KAJ5733537.1"/>
    </source>
</evidence>
<dbReference type="InterPro" id="IPR051642">
    <property type="entry name" value="SWI6-like"/>
</dbReference>
<dbReference type="EMBL" id="JAQJAN010000003">
    <property type="protein sequence ID" value="KAJ5733537.1"/>
    <property type="molecule type" value="Genomic_DNA"/>
</dbReference>